<feature type="region of interest" description="Disordered" evidence="1">
    <location>
        <begin position="190"/>
        <end position="241"/>
    </location>
</feature>
<reference evidence="4 6" key="3">
    <citation type="submission" date="2022-01" db="EMBL/GenBank/DDBJ databases">
        <authorList>
            <person name="Zhou L.Y."/>
        </authorList>
    </citation>
    <scope>NUCLEOTIDE SEQUENCE [LARGE SCALE GENOMIC DNA]</scope>
    <source>
        <strain evidence="4 6">TLK-CK17</strain>
    </source>
</reference>
<evidence type="ECO:0000259" key="3">
    <source>
        <dbReference type="PROSITE" id="PS51724"/>
    </source>
</evidence>
<gene>
    <name evidence="4" type="ORF">L3V18_05595</name>
    <name evidence="5" type="ORF">L3V18_14550</name>
</gene>
<keyword evidence="2" id="KW-1133">Transmembrane helix</keyword>
<dbReference type="InterPro" id="IPR036680">
    <property type="entry name" value="SPOR-like_sf"/>
</dbReference>
<feature type="transmembrane region" description="Helical" evidence="2">
    <location>
        <begin position="9"/>
        <end position="27"/>
    </location>
</feature>
<dbReference type="Proteomes" id="UP001430796">
    <property type="component" value="Unassembled WGS sequence"/>
</dbReference>
<dbReference type="PROSITE" id="PS51724">
    <property type="entry name" value="SPOR"/>
    <property type="match status" value="2"/>
</dbReference>
<feature type="compositionally biased region" description="Low complexity" evidence="1">
    <location>
        <begin position="213"/>
        <end position="223"/>
    </location>
</feature>
<dbReference type="Gene3D" id="3.30.70.1070">
    <property type="entry name" value="Sporulation related repeat"/>
    <property type="match status" value="2"/>
</dbReference>
<name>A0ABS9HQQ2_9GAMM</name>
<dbReference type="PANTHER" id="PTHR38687">
    <property type="entry name" value="CELL DIVISION PROTEIN DEDD-RELATED"/>
    <property type="match status" value="1"/>
</dbReference>
<dbReference type="EMBL" id="JAKJPO010000001">
    <property type="protein sequence ID" value="MCF7221264.1"/>
    <property type="molecule type" value="Genomic_DNA"/>
</dbReference>
<keyword evidence="2" id="KW-0472">Membrane</keyword>
<feature type="compositionally biased region" description="Pro residues" evidence="1">
    <location>
        <begin position="200"/>
        <end position="212"/>
    </location>
</feature>
<organism evidence="4 6">
    <name type="scientific">Marilutibacter chinensis</name>
    <dbReference type="NCBI Taxonomy" id="2912247"/>
    <lineage>
        <taxon>Bacteria</taxon>
        <taxon>Pseudomonadati</taxon>
        <taxon>Pseudomonadota</taxon>
        <taxon>Gammaproteobacteria</taxon>
        <taxon>Lysobacterales</taxon>
        <taxon>Lysobacteraceae</taxon>
        <taxon>Marilutibacter</taxon>
    </lineage>
</organism>
<feature type="region of interest" description="Disordered" evidence="1">
    <location>
        <begin position="74"/>
        <end position="95"/>
    </location>
</feature>
<dbReference type="PANTHER" id="PTHR38687:SF1">
    <property type="entry name" value="CELL DIVISION PROTEIN DEDD"/>
    <property type="match status" value="1"/>
</dbReference>
<evidence type="ECO:0000256" key="1">
    <source>
        <dbReference type="SAM" id="MobiDB-lite"/>
    </source>
</evidence>
<evidence type="ECO:0000313" key="6">
    <source>
        <dbReference type="Proteomes" id="UP001430796"/>
    </source>
</evidence>
<dbReference type="InterPro" id="IPR007730">
    <property type="entry name" value="SPOR-like_dom"/>
</dbReference>
<evidence type="ECO:0000313" key="4">
    <source>
        <dbReference type="EMBL" id="MCF7221264.1"/>
    </source>
</evidence>
<reference evidence="4 6" key="2">
    <citation type="submission" date="2022-01" db="EMBL/GenBank/DDBJ databases">
        <title>Lysobacter chinensis sp. nov., a bacterium isolated from cow dung compost.</title>
        <authorList>
            <person name="Liu Y."/>
        </authorList>
    </citation>
    <scope>NUCLEOTIDE SEQUENCE [LARGE SCALE GENOMIC DNA]</scope>
    <source>
        <strain evidence="4 6">TLK-CK17</strain>
    </source>
</reference>
<dbReference type="Pfam" id="PF05036">
    <property type="entry name" value="SPOR"/>
    <property type="match status" value="2"/>
</dbReference>
<dbReference type="RefSeq" id="WP_237053647.1">
    <property type="nucleotide sequence ID" value="NZ_JAKJPO010000001.1"/>
</dbReference>
<keyword evidence="2" id="KW-0812">Transmembrane</keyword>
<accession>A0ABS9HQQ2</accession>
<feature type="compositionally biased region" description="Low complexity" evidence="1">
    <location>
        <begin position="190"/>
        <end position="199"/>
    </location>
</feature>
<keyword evidence="6" id="KW-1185">Reference proteome</keyword>
<comment type="caution">
    <text evidence="4">The sequence shown here is derived from an EMBL/GenBank/DDBJ whole genome shotgun (WGS) entry which is preliminary data.</text>
</comment>
<proteinExistence type="predicted"/>
<sequence length="326" mass="32730">MEPALKQRMIGAIVLVALAVIFLPMLIKGPAPESGVADIPLDAPEAPQGEFETRELPLVAPGDAPAGGVVGMDPESGDGRLPTVEAGDSTEAGGDAMMPATTAGGDYAVSFGTYSSSRDAEMVIVALKGARLPGYQETVAGDDGRALYRVRIGPFATQADAEAARVRAGGVHGGVVPRVIALNADAATPAGSPLAAGPAAPEPPPEPAPAPAAEPAAPRGTATAREERPGQQAPAAAPATRPAAPVAAAVGFAVQLGAFSHAEEAGKLRDRARAAGFTAFIEQVNTDKGTLSRVRVGPVASRGEAEQLKAQVAARLGIAGIVRPHP</sequence>
<evidence type="ECO:0000256" key="2">
    <source>
        <dbReference type="SAM" id="Phobius"/>
    </source>
</evidence>
<reference evidence="6" key="1">
    <citation type="submission" date="2022-01" db="EMBL/GenBank/DDBJ databases">
        <title>Lysobacter chinensis sp. nov., a bacterium isolated from cow dung compost.</title>
        <authorList>
            <person name="Zhou L.Y."/>
        </authorList>
    </citation>
    <scope>NUCLEOTIDE SEQUENCE [LARGE SCALE GENOMIC DNA]</scope>
    <source>
        <strain evidence="6">TLK-CK17</strain>
    </source>
</reference>
<dbReference type="SUPFAM" id="SSF110997">
    <property type="entry name" value="Sporulation related repeat"/>
    <property type="match status" value="2"/>
</dbReference>
<protein>
    <submittedName>
        <fullName evidence="4">SPOR domain-containing protein</fullName>
    </submittedName>
</protein>
<feature type="domain" description="SPOR" evidence="3">
    <location>
        <begin position="246"/>
        <end position="325"/>
    </location>
</feature>
<evidence type="ECO:0000313" key="5">
    <source>
        <dbReference type="EMBL" id="MCF7222995.1"/>
    </source>
</evidence>
<dbReference type="EMBL" id="JAKJPO010000010">
    <property type="protein sequence ID" value="MCF7222995.1"/>
    <property type="molecule type" value="Genomic_DNA"/>
</dbReference>
<dbReference type="InterPro" id="IPR052521">
    <property type="entry name" value="Cell_div_SPOR-domain"/>
</dbReference>
<feature type="domain" description="SPOR" evidence="3">
    <location>
        <begin position="101"/>
        <end position="182"/>
    </location>
</feature>